<keyword evidence="2" id="KW-0548">Nucleotidyltransferase</keyword>
<protein>
    <submittedName>
        <fullName evidence="2">Glucose-1-phosphate cytidylyltransferase</fullName>
        <ecNumber evidence="2">2.7.7.33</ecNumber>
    </submittedName>
</protein>
<name>A0A7L7L847_9BACT</name>
<gene>
    <name evidence="2" type="primary">rfbF</name>
    <name evidence="2" type="ORF">HUW48_13375</name>
</gene>
<dbReference type="PANTHER" id="PTHR47183">
    <property type="entry name" value="GLUCOSE-1-PHOSPHATE CYTIDYLYLTRANSFERASE-RELATED"/>
    <property type="match status" value="1"/>
</dbReference>
<dbReference type="Gene3D" id="3.90.550.10">
    <property type="entry name" value="Spore Coat Polysaccharide Biosynthesis Protein SpsA, Chain A"/>
    <property type="match status" value="1"/>
</dbReference>
<keyword evidence="2" id="KW-0808">Transferase</keyword>
<dbReference type="InterPro" id="IPR029044">
    <property type="entry name" value="Nucleotide-diphossugar_trans"/>
</dbReference>
<accession>A0A7L7L847</accession>
<keyword evidence="3" id="KW-1185">Reference proteome</keyword>
<dbReference type="GO" id="GO:0047343">
    <property type="term" value="F:glucose-1-phosphate cytidylyltransferase activity"/>
    <property type="evidence" value="ECO:0007669"/>
    <property type="project" value="UniProtKB-EC"/>
</dbReference>
<dbReference type="RefSeq" id="WP_182416148.1">
    <property type="nucleotide sequence ID" value="NZ_CP055153.1"/>
</dbReference>
<evidence type="ECO:0000313" key="2">
    <source>
        <dbReference type="EMBL" id="QMU28968.1"/>
    </source>
</evidence>
<sequence length="256" mass="29410">MKVVILAGGLGTRLAEETDLRPKPMVEIGGKPIIWHIMKIYSTYGFNEFIVCLGYKGYVIKEYFANYFLHQSDVTIDLSNNDLEIHNSFSEKWKITLVETGKDTLTGGRIKRIQKYIGNERFMLTYGDGVSNVNINELIEAHESGKKHVTITAIQPSGRFGVLSLEEDNHITSFHEKRSEDVGWVNGGFFVCEPEIFNYIEGDSTIWEREPLENLAKENQLKAFKHRGFWQPMDSLKDKLDLNELWNSGNAAWKIW</sequence>
<dbReference type="SUPFAM" id="SSF53448">
    <property type="entry name" value="Nucleotide-diphospho-sugar transferases"/>
    <property type="match status" value="1"/>
</dbReference>
<dbReference type="PANTHER" id="PTHR47183:SF1">
    <property type="entry name" value="GLUCOSE-1-PHOSPHATE CYTIDYLYLTRANSFERASE"/>
    <property type="match status" value="1"/>
</dbReference>
<reference evidence="2 3" key="1">
    <citation type="submission" date="2020-06" db="EMBL/GenBank/DDBJ databases">
        <authorList>
            <person name="Hwang Y.J."/>
        </authorList>
    </citation>
    <scope>NUCLEOTIDE SEQUENCE [LARGE SCALE GENOMIC DNA]</scope>
    <source>
        <strain evidence="2 3">KUDC8001</strain>
    </source>
</reference>
<dbReference type="NCBIfam" id="TIGR02623">
    <property type="entry name" value="G1P_cyt_trans"/>
    <property type="match status" value="1"/>
</dbReference>
<proteinExistence type="predicted"/>
<dbReference type="EMBL" id="CP055153">
    <property type="protein sequence ID" value="QMU28968.1"/>
    <property type="molecule type" value="Genomic_DNA"/>
</dbReference>
<reference evidence="2 3" key="2">
    <citation type="submission" date="2020-08" db="EMBL/GenBank/DDBJ databases">
        <title>Adhaeribacter dokdonensis sp. nov., isolated from the rhizosphere of Elymus tsukushiensis, a plant native to the Dokdo Islands, Republic of Korea.</title>
        <authorList>
            <person name="Ghim S.Y."/>
        </authorList>
    </citation>
    <scope>NUCLEOTIDE SEQUENCE [LARGE SCALE GENOMIC DNA]</scope>
    <source>
        <strain evidence="2 3">KUDC8001</strain>
    </source>
</reference>
<evidence type="ECO:0000259" key="1">
    <source>
        <dbReference type="Pfam" id="PF00483"/>
    </source>
</evidence>
<dbReference type="KEGG" id="add:HUW48_13375"/>
<dbReference type="AlphaFoldDB" id="A0A7L7L847"/>
<dbReference type="GO" id="GO:0009243">
    <property type="term" value="P:O antigen biosynthetic process"/>
    <property type="evidence" value="ECO:0007669"/>
    <property type="project" value="InterPro"/>
</dbReference>
<dbReference type="CDD" id="cd02524">
    <property type="entry name" value="G1P_cytidylyltransferase"/>
    <property type="match status" value="1"/>
</dbReference>
<dbReference type="Pfam" id="PF00483">
    <property type="entry name" value="NTP_transferase"/>
    <property type="match status" value="1"/>
</dbReference>
<evidence type="ECO:0000313" key="3">
    <source>
        <dbReference type="Proteomes" id="UP000514509"/>
    </source>
</evidence>
<feature type="domain" description="Nucleotidyl transferase" evidence="1">
    <location>
        <begin position="2"/>
        <end position="204"/>
    </location>
</feature>
<dbReference type="InterPro" id="IPR046981">
    <property type="entry name" value="G1P_cyt_trans"/>
</dbReference>
<dbReference type="InterPro" id="IPR005835">
    <property type="entry name" value="NTP_transferase_dom"/>
</dbReference>
<dbReference type="Proteomes" id="UP000514509">
    <property type="component" value="Chromosome"/>
</dbReference>
<dbReference type="InterPro" id="IPR013446">
    <property type="entry name" value="G1P_cyt_trans-like"/>
</dbReference>
<organism evidence="2 3">
    <name type="scientific">Adhaeribacter radiodurans</name>
    <dbReference type="NCBI Taxonomy" id="2745197"/>
    <lineage>
        <taxon>Bacteria</taxon>
        <taxon>Pseudomonadati</taxon>
        <taxon>Bacteroidota</taxon>
        <taxon>Cytophagia</taxon>
        <taxon>Cytophagales</taxon>
        <taxon>Hymenobacteraceae</taxon>
        <taxon>Adhaeribacter</taxon>
    </lineage>
</organism>
<dbReference type="EC" id="2.7.7.33" evidence="2"/>